<feature type="region of interest" description="Disordered" evidence="1">
    <location>
        <begin position="24"/>
        <end position="73"/>
    </location>
</feature>
<dbReference type="InterPro" id="IPR045341">
    <property type="entry name" value="DUF6532"/>
</dbReference>
<proteinExistence type="predicted"/>
<feature type="region of interest" description="Disordered" evidence="1">
    <location>
        <begin position="177"/>
        <end position="215"/>
    </location>
</feature>
<feature type="transmembrane region" description="Helical" evidence="2">
    <location>
        <begin position="604"/>
        <end position="637"/>
    </location>
</feature>
<feature type="transmembrane region" description="Helical" evidence="2">
    <location>
        <begin position="644"/>
        <end position="670"/>
    </location>
</feature>
<evidence type="ECO:0000256" key="2">
    <source>
        <dbReference type="SAM" id="Phobius"/>
    </source>
</evidence>
<feature type="compositionally biased region" description="Basic and acidic residues" evidence="1">
    <location>
        <begin position="193"/>
        <end position="211"/>
    </location>
</feature>
<reference evidence="4" key="2">
    <citation type="journal article" date="2020" name="Nat. Commun.">
        <title>Large-scale genome sequencing of mycorrhizal fungi provides insights into the early evolution of symbiotic traits.</title>
        <authorList>
            <person name="Miyauchi S."/>
            <person name="Kiss E."/>
            <person name="Kuo A."/>
            <person name="Drula E."/>
            <person name="Kohler A."/>
            <person name="Sanchez-Garcia M."/>
            <person name="Morin E."/>
            <person name="Andreopoulos B."/>
            <person name="Barry K.W."/>
            <person name="Bonito G."/>
            <person name="Buee M."/>
            <person name="Carver A."/>
            <person name="Chen C."/>
            <person name="Cichocki N."/>
            <person name="Clum A."/>
            <person name="Culley D."/>
            <person name="Crous P.W."/>
            <person name="Fauchery L."/>
            <person name="Girlanda M."/>
            <person name="Hayes R.D."/>
            <person name="Keri Z."/>
            <person name="LaButti K."/>
            <person name="Lipzen A."/>
            <person name="Lombard V."/>
            <person name="Magnuson J."/>
            <person name="Maillard F."/>
            <person name="Murat C."/>
            <person name="Nolan M."/>
            <person name="Ohm R.A."/>
            <person name="Pangilinan J."/>
            <person name="Pereira M.F."/>
            <person name="Perotto S."/>
            <person name="Peter M."/>
            <person name="Pfister S."/>
            <person name="Riley R."/>
            <person name="Sitrit Y."/>
            <person name="Stielow J.B."/>
            <person name="Szollosi G."/>
            <person name="Zifcakova L."/>
            <person name="Stursova M."/>
            <person name="Spatafora J.W."/>
            <person name="Tedersoo L."/>
            <person name="Vaario L.M."/>
            <person name="Yamada A."/>
            <person name="Yan M."/>
            <person name="Wang P."/>
            <person name="Xu J."/>
            <person name="Bruns T."/>
            <person name="Baldrian P."/>
            <person name="Vilgalys R."/>
            <person name="Dunand C."/>
            <person name="Henrissat B."/>
            <person name="Grigoriev I.V."/>
            <person name="Hibbett D."/>
            <person name="Nagy L.G."/>
            <person name="Martin F.M."/>
        </authorList>
    </citation>
    <scope>NUCLEOTIDE SEQUENCE</scope>
    <source>
        <strain evidence="4">BED1</strain>
    </source>
</reference>
<feature type="compositionally biased region" description="Basic and acidic residues" evidence="1">
    <location>
        <begin position="325"/>
        <end position="343"/>
    </location>
</feature>
<feature type="region of interest" description="Disordered" evidence="1">
    <location>
        <begin position="91"/>
        <end position="115"/>
    </location>
</feature>
<dbReference type="Proteomes" id="UP001194468">
    <property type="component" value="Unassembled WGS sequence"/>
</dbReference>
<feature type="compositionally biased region" description="Basic and acidic residues" evidence="1">
    <location>
        <begin position="177"/>
        <end position="186"/>
    </location>
</feature>
<keyword evidence="2" id="KW-0812">Transmembrane</keyword>
<keyword evidence="5" id="KW-1185">Reference proteome</keyword>
<feature type="compositionally biased region" description="Basic and acidic residues" evidence="1">
    <location>
        <begin position="93"/>
        <end position="107"/>
    </location>
</feature>
<feature type="region of interest" description="Disordered" evidence="1">
    <location>
        <begin position="313"/>
        <end position="359"/>
    </location>
</feature>
<evidence type="ECO:0000259" key="3">
    <source>
        <dbReference type="Pfam" id="PF20149"/>
    </source>
</evidence>
<evidence type="ECO:0000313" key="5">
    <source>
        <dbReference type="Proteomes" id="UP001194468"/>
    </source>
</evidence>
<evidence type="ECO:0000256" key="1">
    <source>
        <dbReference type="SAM" id="MobiDB-lite"/>
    </source>
</evidence>
<sequence length="739" mass="83236">MRANAGTGGRAEQLEILGQTLERPSWTLCPMTTVPQDEPVNPMAPTPAQKKRGGGNSLSELSEEPEEQDDEIEHEDDWLNFDLYDALPDADLYEDHPMDDSHEKSDNSDCDFQQGLMDDGHQLDLNNGDTNGNFTPSDDNDNEHQRRFAAHVDQVNCRFLSHTNEHQRCFTAHVERPDHSASRVEPQDNSVAHVERQDRPAPHVEQQDHSTAHNKNIQPLHITKRRPLAPLVIPLPNAILLPNSPPATQLLTKHKGKHYPHHSSLLKIHKTQWIVRMQFRTVQDMNSTMQPTTVLTPLPRDISMMYAVMNEQEREVDQASSAAGKEGEGRKEKDKEPDGDRGQGKKSATCSKDKEKDASPKDTVLSFYPRHWCEVAVDGWCLEVLNEVIAYYKTQSWKLEKGFYPEHRTGMCKLIFNNMQTFRSDLKKKVVRNLHVEYNILPSKNPKNAEECIAQIKSKAAELLSSASYLHRDPDANGKTSNFAHCGLQWPCLAFFYSSSKKALHQFAKFQPHMPYKALTLVGAIVHGLLGGLRDYGDDHLTFENTNWSDICTAQEWLNLSLTQLLEHKYHGPKLNTMLEDWAQTGMLGFKTQIPESKQDEFVMLLWSLVVAVVIAGVVYGLWVIAVVAGLSLWSLWSLDCRHVAVVAVVAVPTIFLIMGLNCMSLTVSWTVGGVHAYGPWQLASNSQRLYRHCTGTCVLYSTAPVLYKTGHCWPAMKGFADVVEPVKEVLVFAASIKK</sequence>
<name>A0AAD4BD43_BOLED</name>
<comment type="caution">
    <text evidence="4">The sequence shown here is derived from an EMBL/GenBank/DDBJ whole genome shotgun (WGS) entry which is preliminary data.</text>
</comment>
<dbReference type="EMBL" id="WHUW01000137">
    <property type="protein sequence ID" value="KAF8421731.1"/>
    <property type="molecule type" value="Genomic_DNA"/>
</dbReference>
<keyword evidence="2" id="KW-0472">Membrane</keyword>
<reference evidence="4" key="1">
    <citation type="submission" date="2019-10" db="EMBL/GenBank/DDBJ databases">
        <authorList>
            <consortium name="DOE Joint Genome Institute"/>
            <person name="Kuo A."/>
            <person name="Miyauchi S."/>
            <person name="Kiss E."/>
            <person name="Drula E."/>
            <person name="Kohler A."/>
            <person name="Sanchez-Garcia M."/>
            <person name="Andreopoulos B."/>
            <person name="Barry K.W."/>
            <person name="Bonito G."/>
            <person name="Buee M."/>
            <person name="Carver A."/>
            <person name="Chen C."/>
            <person name="Cichocki N."/>
            <person name="Clum A."/>
            <person name="Culley D."/>
            <person name="Crous P.W."/>
            <person name="Fauchery L."/>
            <person name="Girlanda M."/>
            <person name="Hayes R."/>
            <person name="Keri Z."/>
            <person name="LaButti K."/>
            <person name="Lipzen A."/>
            <person name="Lombard V."/>
            <person name="Magnuson J."/>
            <person name="Maillard F."/>
            <person name="Morin E."/>
            <person name="Murat C."/>
            <person name="Nolan M."/>
            <person name="Ohm R."/>
            <person name="Pangilinan J."/>
            <person name="Pereira M."/>
            <person name="Perotto S."/>
            <person name="Peter M."/>
            <person name="Riley R."/>
            <person name="Sitrit Y."/>
            <person name="Stielow B."/>
            <person name="Szollosi G."/>
            <person name="Zifcakova L."/>
            <person name="Stursova M."/>
            <person name="Spatafora J.W."/>
            <person name="Tedersoo L."/>
            <person name="Vaario L.-M."/>
            <person name="Yamada A."/>
            <person name="Yan M."/>
            <person name="Wang P."/>
            <person name="Xu J."/>
            <person name="Bruns T."/>
            <person name="Baldrian P."/>
            <person name="Vilgalys R."/>
            <person name="Henrissat B."/>
            <person name="Grigoriev I.V."/>
            <person name="Hibbett D."/>
            <person name="Nagy L.G."/>
            <person name="Martin F.M."/>
        </authorList>
    </citation>
    <scope>NUCLEOTIDE SEQUENCE</scope>
    <source>
        <strain evidence="4">BED1</strain>
    </source>
</reference>
<feature type="compositionally biased region" description="Acidic residues" evidence="1">
    <location>
        <begin position="61"/>
        <end position="73"/>
    </location>
</feature>
<evidence type="ECO:0000313" key="4">
    <source>
        <dbReference type="EMBL" id="KAF8421731.1"/>
    </source>
</evidence>
<protein>
    <recommendedName>
        <fullName evidence="3">DUF6532 domain-containing protein</fullName>
    </recommendedName>
</protein>
<dbReference type="Pfam" id="PF20149">
    <property type="entry name" value="DUF6532"/>
    <property type="match status" value="1"/>
</dbReference>
<dbReference type="AlphaFoldDB" id="A0AAD4BD43"/>
<organism evidence="4 5">
    <name type="scientific">Boletus edulis BED1</name>
    <dbReference type="NCBI Taxonomy" id="1328754"/>
    <lineage>
        <taxon>Eukaryota</taxon>
        <taxon>Fungi</taxon>
        <taxon>Dikarya</taxon>
        <taxon>Basidiomycota</taxon>
        <taxon>Agaricomycotina</taxon>
        <taxon>Agaricomycetes</taxon>
        <taxon>Agaricomycetidae</taxon>
        <taxon>Boletales</taxon>
        <taxon>Boletineae</taxon>
        <taxon>Boletaceae</taxon>
        <taxon>Boletoideae</taxon>
        <taxon>Boletus</taxon>
    </lineage>
</organism>
<keyword evidence="2" id="KW-1133">Transmembrane helix</keyword>
<gene>
    <name evidence="4" type="ORF">L210DRAFT_3510131</name>
</gene>
<feature type="domain" description="DUF6532" evidence="3">
    <location>
        <begin position="397"/>
        <end position="551"/>
    </location>
</feature>
<accession>A0AAD4BD43</accession>